<gene>
    <name evidence="2" type="primary">yihT</name>
    <name evidence="2" type="ORF">KSP9073_03484</name>
</gene>
<keyword evidence="1 2" id="KW-0456">Lyase</keyword>
<reference evidence="3" key="1">
    <citation type="submission" date="2018-03" db="EMBL/GenBank/DDBJ databases">
        <authorList>
            <person name="Navarro De La Torre S."/>
        </authorList>
    </citation>
    <scope>NUCLEOTIDE SEQUENCE [LARGE SCALE GENOMIC DNA]</scope>
    <source>
        <strain evidence="3">EAod3</strain>
    </source>
</reference>
<dbReference type="InterPro" id="IPR013785">
    <property type="entry name" value="Aldolase_TIM"/>
</dbReference>
<dbReference type="AlphaFoldDB" id="A0A2R8CR84"/>
<dbReference type="PANTHER" id="PTHR39340">
    <property type="entry name" value="SULFOFRUCTOSEPHOSPHATE ALDOLASE"/>
    <property type="match status" value="1"/>
</dbReference>
<evidence type="ECO:0000313" key="2">
    <source>
        <dbReference type="EMBL" id="SPJ35418.1"/>
    </source>
</evidence>
<dbReference type="EC" id="4.1.2.57" evidence="2"/>
<dbReference type="InterPro" id="IPR050552">
    <property type="entry name" value="LacD_aldolase"/>
</dbReference>
<protein>
    <submittedName>
        <fullName evidence="2">Sulfofructosephosphate aldolase</fullName>
        <ecNumber evidence="2">4.1.2.57</ecNumber>
    </submittedName>
</protein>
<dbReference type="GO" id="GO:1902777">
    <property type="term" value="P:6-sulfoquinovose(1-) catabolic process"/>
    <property type="evidence" value="ECO:0007669"/>
    <property type="project" value="TreeGrafter"/>
</dbReference>
<accession>A0A2R8CR84</accession>
<evidence type="ECO:0000256" key="1">
    <source>
        <dbReference type="ARBA" id="ARBA00023239"/>
    </source>
</evidence>
<name>A0A2R8CR84_9GAMM</name>
<keyword evidence="3" id="KW-1185">Reference proteome</keyword>
<dbReference type="GO" id="GO:0061595">
    <property type="term" value="F:6-deoxy-6-sulfofructose-1-phosphate aldolase activity"/>
    <property type="evidence" value="ECO:0007669"/>
    <property type="project" value="TreeGrafter"/>
</dbReference>
<dbReference type="EMBL" id="ONZI01000036">
    <property type="protein sequence ID" value="SPJ35418.1"/>
    <property type="molecule type" value="Genomic_DNA"/>
</dbReference>
<dbReference type="Proteomes" id="UP000244934">
    <property type="component" value="Unassembled WGS sequence"/>
</dbReference>
<organism evidence="2 3">
    <name type="scientific">Kushneria phyllosphaerae</name>
    <dbReference type="NCBI Taxonomy" id="2100822"/>
    <lineage>
        <taxon>Bacteria</taxon>
        <taxon>Pseudomonadati</taxon>
        <taxon>Pseudomonadota</taxon>
        <taxon>Gammaproteobacteria</taxon>
        <taxon>Oceanospirillales</taxon>
        <taxon>Halomonadaceae</taxon>
        <taxon>Kushneria</taxon>
    </lineage>
</organism>
<dbReference type="PANTHER" id="PTHR39340:SF1">
    <property type="entry name" value="SULFOFRUCTOSEPHOSPHATE ALDOLASE"/>
    <property type="match status" value="1"/>
</dbReference>
<proteinExistence type="predicted"/>
<sequence length="85" mass="9349">MGRLAGRPWGVLSAGAGKPEFRNILSPAYRAGASGYLAGRAIWLEAFGLYPDWQAMRKALEGGSVDYMRDLNARTDKSATPWHKH</sequence>
<dbReference type="SUPFAM" id="SSF51569">
    <property type="entry name" value="Aldolase"/>
    <property type="match status" value="1"/>
</dbReference>
<dbReference type="Gene3D" id="3.20.20.70">
    <property type="entry name" value="Aldolase class I"/>
    <property type="match status" value="1"/>
</dbReference>
<evidence type="ECO:0000313" key="3">
    <source>
        <dbReference type="Proteomes" id="UP000244934"/>
    </source>
</evidence>